<comment type="caution">
    <text evidence="3">The sequence shown here is derived from an EMBL/GenBank/DDBJ whole genome shotgun (WGS) entry which is preliminary data.</text>
</comment>
<evidence type="ECO:0000313" key="4">
    <source>
        <dbReference type="Proteomes" id="UP000180253"/>
    </source>
</evidence>
<feature type="transmembrane region" description="Helical" evidence="1">
    <location>
        <begin position="243"/>
        <end position="265"/>
    </location>
</feature>
<protein>
    <submittedName>
        <fullName evidence="3">Multidrug transporter</fullName>
    </submittedName>
</protein>
<keyword evidence="1" id="KW-0812">Transmembrane</keyword>
<reference evidence="3 4" key="1">
    <citation type="submission" date="2016-10" db="EMBL/GenBank/DDBJ databases">
        <title>Pseudoalteromonas amylolytica sp. nov., isolated from the surface seawater.</title>
        <authorList>
            <person name="Wu Y.-H."/>
            <person name="Cheng H."/>
            <person name="Jin X.-B."/>
            <person name="Wang C.-S."/>
            <person name="Xu X.-W."/>
        </authorList>
    </citation>
    <scope>NUCLEOTIDE SEQUENCE [LARGE SCALE GENOMIC DNA]</scope>
    <source>
        <strain evidence="3 4">JCM 12483</strain>
    </source>
</reference>
<dbReference type="Pfam" id="PF00892">
    <property type="entry name" value="EamA"/>
    <property type="match status" value="1"/>
</dbReference>
<keyword evidence="1" id="KW-0472">Membrane</keyword>
<evidence type="ECO:0000313" key="3">
    <source>
        <dbReference type="EMBL" id="OHU97987.1"/>
    </source>
</evidence>
<proteinExistence type="predicted"/>
<name>A0A1S1N9E1_9GAMM</name>
<dbReference type="RefSeq" id="WP_070989487.1">
    <property type="nucleotide sequence ID" value="NZ_CBCSHD010000016.1"/>
</dbReference>
<dbReference type="InterPro" id="IPR000620">
    <property type="entry name" value="EamA_dom"/>
</dbReference>
<feature type="transmembrane region" description="Helical" evidence="1">
    <location>
        <begin position="109"/>
        <end position="138"/>
    </location>
</feature>
<keyword evidence="1" id="KW-1133">Transmembrane helix</keyword>
<feature type="transmembrane region" description="Helical" evidence="1">
    <location>
        <begin position="179"/>
        <end position="198"/>
    </location>
</feature>
<dbReference type="SUPFAM" id="SSF103481">
    <property type="entry name" value="Multidrug resistance efflux transporter EmrE"/>
    <property type="match status" value="2"/>
</dbReference>
<feature type="transmembrane region" description="Helical" evidence="1">
    <location>
        <begin position="150"/>
        <end position="167"/>
    </location>
</feature>
<dbReference type="AlphaFoldDB" id="A0A1S1N9E1"/>
<feature type="transmembrane region" description="Helical" evidence="1">
    <location>
        <begin position="35"/>
        <end position="55"/>
    </location>
</feature>
<dbReference type="EMBL" id="MNAN01000006">
    <property type="protein sequence ID" value="OHU97987.1"/>
    <property type="molecule type" value="Genomic_DNA"/>
</dbReference>
<evidence type="ECO:0000259" key="2">
    <source>
        <dbReference type="Pfam" id="PF00892"/>
    </source>
</evidence>
<evidence type="ECO:0000256" key="1">
    <source>
        <dbReference type="SAM" id="Phobius"/>
    </source>
</evidence>
<feature type="transmembrane region" description="Helical" evidence="1">
    <location>
        <begin position="219"/>
        <end position="237"/>
    </location>
</feature>
<dbReference type="InterPro" id="IPR037185">
    <property type="entry name" value="EmrE-like"/>
</dbReference>
<dbReference type="GO" id="GO:0016020">
    <property type="term" value="C:membrane"/>
    <property type="evidence" value="ECO:0007669"/>
    <property type="project" value="InterPro"/>
</dbReference>
<organism evidence="3 4">
    <name type="scientific">Pseudoalteromonas byunsanensis</name>
    <dbReference type="NCBI Taxonomy" id="327939"/>
    <lineage>
        <taxon>Bacteria</taxon>
        <taxon>Pseudomonadati</taxon>
        <taxon>Pseudomonadota</taxon>
        <taxon>Gammaproteobacteria</taxon>
        <taxon>Alteromonadales</taxon>
        <taxon>Pseudoalteromonadaceae</taxon>
        <taxon>Pseudoalteromonas</taxon>
    </lineage>
</organism>
<dbReference type="Proteomes" id="UP000180253">
    <property type="component" value="Unassembled WGS sequence"/>
</dbReference>
<keyword evidence="4" id="KW-1185">Reference proteome</keyword>
<gene>
    <name evidence="3" type="ORF">BIW53_00215</name>
</gene>
<dbReference type="STRING" id="327939.BIW53_00215"/>
<feature type="domain" description="EamA" evidence="2">
    <location>
        <begin position="2"/>
        <end position="139"/>
    </location>
</feature>
<dbReference type="OrthoDB" id="6707471at2"/>
<accession>A0A1S1N9E1</accession>
<feature type="transmembrane region" description="Helical" evidence="1">
    <location>
        <begin position="67"/>
        <end position="89"/>
    </location>
</feature>
<sequence>MSWIAFTVLAAFSQACRNALQSHLSQSVSVAGVTFARFLIASPLALLYLLSLYQWQNVATLTPNSKLIMFVIAASIMQIIATSLMVLLFKQNNYAVGAGLAKSEALMAAILGMWLFGSSLSLIGWVGVAIGAVAVLMLSGFSLKLFRPQTALLGVACGSAFALTSLWVREASLATGLPFLHSAAWVLLLVLCTQTLLLGAYITYKEAKTWQTLWHKRRLTCGISVTSFIGSVGWFSAMSLQHVAYVKTLGQIEVFFTLLIAMLWLKQPTKTSDKLGLVLIGIAAVLVMLS</sequence>